<dbReference type="GeneID" id="91091474"/>
<protein>
    <recommendedName>
        <fullName evidence="2">Myb-like domain-containing protein</fullName>
    </recommendedName>
</protein>
<dbReference type="InterPro" id="IPR009057">
    <property type="entry name" value="Homeodomain-like_sf"/>
</dbReference>
<dbReference type="Pfam" id="PF00249">
    <property type="entry name" value="Myb_DNA-binding"/>
    <property type="match status" value="1"/>
</dbReference>
<dbReference type="Gene3D" id="1.10.10.60">
    <property type="entry name" value="Homeodomain-like"/>
    <property type="match status" value="1"/>
</dbReference>
<keyword evidence="4" id="KW-1185">Reference proteome</keyword>
<feature type="region of interest" description="Disordered" evidence="1">
    <location>
        <begin position="1"/>
        <end position="52"/>
    </location>
</feature>
<name>A0AAX4JMA0_9TREE</name>
<accession>A0AAX4JMA0</accession>
<dbReference type="Proteomes" id="UP001355207">
    <property type="component" value="Chromosome 1"/>
</dbReference>
<dbReference type="PROSITE" id="PS50090">
    <property type="entry name" value="MYB_LIKE"/>
    <property type="match status" value="1"/>
</dbReference>
<feature type="domain" description="Myb-like" evidence="2">
    <location>
        <begin position="44"/>
        <end position="92"/>
    </location>
</feature>
<dbReference type="EMBL" id="CP144098">
    <property type="protein sequence ID" value="WWC85932.1"/>
    <property type="molecule type" value="Genomic_DNA"/>
</dbReference>
<evidence type="ECO:0000313" key="3">
    <source>
        <dbReference type="EMBL" id="WWC85932.1"/>
    </source>
</evidence>
<dbReference type="RefSeq" id="XP_066072695.1">
    <property type="nucleotide sequence ID" value="XM_066216598.1"/>
</dbReference>
<feature type="compositionally biased region" description="Basic and acidic residues" evidence="1">
    <location>
        <begin position="22"/>
        <end position="33"/>
    </location>
</feature>
<evidence type="ECO:0000313" key="4">
    <source>
        <dbReference type="Proteomes" id="UP001355207"/>
    </source>
</evidence>
<dbReference type="SUPFAM" id="SSF46689">
    <property type="entry name" value="Homeodomain-like"/>
    <property type="match status" value="1"/>
</dbReference>
<reference evidence="3 4" key="1">
    <citation type="submission" date="2024-01" db="EMBL/GenBank/DDBJ databases">
        <title>Comparative genomics of Cryptococcus and Kwoniella reveals pathogenesis evolution and contrasting modes of karyotype evolution via chromosome fusion or intercentromeric recombination.</title>
        <authorList>
            <person name="Coelho M.A."/>
            <person name="David-Palma M."/>
            <person name="Shea T."/>
            <person name="Bowers K."/>
            <person name="McGinley-Smith S."/>
            <person name="Mohammad A.W."/>
            <person name="Gnirke A."/>
            <person name="Yurkov A.M."/>
            <person name="Nowrousian M."/>
            <person name="Sun S."/>
            <person name="Cuomo C.A."/>
            <person name="Heitman J."/>
        </authorList>
    </citation>
    <scope>NUCLEOTIDE SEQUENCE [LARGE SCALE GENOMIC DNA]</scope>
    <source>
        <strain evidence="3 4">CBS 6074</strain>
    </source>
</reference>
<evidence type="ECO:0000259" key="2">
    <source>
        <dbReference type="PROSITE" id="PS50090"/>
    </source>
</evidence>
<dbReference type="CDD" id="cd00167">
    <property type="entry name" value="SANT"/>
    <property type="match status" value="1"/>
</dbReference>
<dbReference type="AlphaFoldDB" id="A0AAX4JMA0"/>
<dbReference type="InterPro" id="IPR001005">
    <property type="entry name" value="SANT/Myb"/>
</dbReference>
<sequence>MPKAFKATSLPTCKPYSSLESSDSKPKLEEEKPKKSKTKSTTNTSSNAKRPWTSEELMQVYEHVKKNGCKSWENAVEGRTSNQCYKVWTQTLDPYLKNAVINKGK</sequence>
<proteinExistence type="predicted"/>
<evidence type="ECO:0000256" key="1">
    <source>
        <dbReference type="SAM" id="MobiDB-lite"/>
    </source>
</evidence>
<gene>
    <name evidence="3" type="ORF">L201_000802</name>
</gene>
<organism evidence="3 4">
    <name type="scientific">Kwoniella dendrophila CBS 6074</name>
    <dbReference type="NCBI Taxonomy" id="1295534"/>
    <lineage>
        <taxon>Eukaryota</taxon>
        <taxon>Fungi</taxon>
        <taxon>Dikarya</taxon>
        <taxon>Basidiomycota</taxon>
        <taxon>Agaricomycotina</taxon>
        <taxon>Tremellomycetes</taxon>
        <taxon>Tremellales</taxon>
        <taxon>Cryptococcaceae</taxon>
        <taxon>Kwoniella</taxon>
    </lineage>
</organism>